<dbReference type="OrthoDB" id="8117310at2759"/>
<dbReference type="STRING" id="7222.B4JP32"/>
<dbReference type="PhylomeDB" id="B4JP32"/>
<feature type="compositionally biased region" description="Low complexity" evidence="1">
    <location>
        <begin position="97"/>
        <end position="108"/>
    </location>
</feature>
<keyword evidence="3" id="KW-1185">Reference proteome</keyword>
<evidence type="ECO:0000256" key="1">
    <source>
        <dbReference type="SAM" id="MobiDB-lite"/>
    </source>
</evidence>
<evidence type="ECO:0000313" key="2">
    <source>
        <dbReference type="EMBL" id="EDV99457.1"/>
    </source>
</evidence>
<accession>B4JP32</accession>
<dbReference type="eggNOG" id="ENOG502SWGC">
    <property type="taxonomic scope" value="Eukaryota"/>
</dbReference>
<gene>
    <name evidence="2" type="primary">Dgri\GH13858</name>
    <name evidence="2" type="ORF">Dgri_GH13858</name>
</gene>
<feature type="region of interest" description="Disordered" evidence="1">
    <location>
        <begin position="775"/>
        <end position="799"/>
    </location>
</feature>
<feature type="region of interest" description="Disordered" evidence="1">
    <location>
        <begin position="288"/>
        <end position="323"/>
    </location>
</feature>
<proteinExistence type="predicted"/>
<organism evidence="3">
    <name type="scientific">Drosophila grimshawi</name>
    <name type="common">Hawaiian fruit fly</name>
    <name type="synonym">Idiomyia grimshawi</name>
    <dbReference type="NCBI Taxonomy" id="7222"/>
    <lineage>
        <taxon>Eukaryota</taxon>
        <taxon>Metazoa</taxon>
        <taxon>Ecdysozoa</taxon>
        <taxon>Arthropoda</taxon>
        <taxon>Hexapoda</taxon>
        <taxon>Insecta</taxon>
        <taxon>Pterygota</taxon>
        <taxon>Neoptera</taxon>
        <taxon>Endopterygota</taxon>
        <taxon>Diptera</taxon>
        <taxon>Brachycera</taxon>
        <taxon>Muscomorpha</taxon>
        <taxon>Ephydroidea</taxon>
        <taxon>Drosophilidae</taxon>
        <taxon>Drosophila</taxon>
        <taxon>Hawaiian Drosophila</taxon>
    </lineage>
</organism>
<dbReference type="AlphaFoldDB" id="B4JP32"/>
<dbReference type="Proteomes" id="UP000001070">
    <property type="component" value="Unassembled WGS sequence"/>
</dbReference>
<protein>
    <submittedName>
        <fullName evidence="2">GH13858</fullName>
    </submittedName>
</protein>
<sequence length="799" mass="90535">MNSNKNLPTSCDRSSSQISIYNYPDHLNPFHEEDNHKRLRFWKLSKRDDDSRRRSFSIGNLRDVWNFRSFTLKKKSSTLGIQKTSESPPVLRRNYDLNRSSSNSSLASTNPFETDIDSDDTYGGNVTDTNVRKSHRKKRKAPLPPVRNVSPTEVDIKSLTVEIERFVNQSNEISTNKTSALESSQEPVARNTGTVEISQRTGEDAKNITSKQKHVNIDTEKGNPKEEVTINIEYLPTCKQVDQNENENCNSQSTHNTFGKNSNIIYSQKHVNIDTKREISKEVIIPSTPNVKHLPNDEQPVVTEHSNQSTSNTFGKDPPNITPRQKHVNIDTKKNISKQEIIPVAPNVEHLPTPEQTDKKQPVNVHSNQIKIIEHNNPSTSNILGKDFNKITPRQSHVNINTKNEIPKEDVIPVIPNIKQLPNCEQLVVTEHSNQSTFKTFGKDSPNITPRQKHVNIDTKNDICKEEIITVVTNVEHLPTSDQTDKIQVVNLHNNLIKVTDNQSTSKTLENDSKNITFKQKHVNIDTKKVISKEEIIPIIANVEHLPTSEQPDKKLKVGNVHRNLITVTEDGNQSTSNIFGKDPSNIISKQKLLNVETKKQISKEDIVPNVDYLPTCEQLERKQQVVNMNTEHCDQSTYNTLAKESFYKNNNNIVQGSEYLNEPLTILENSEIHTENSEGKFKSAKPKSVKEIIDSINRSQKLLKESAAKGTHVYSTSLYLPNDITPIVDQNENSHEVCTNISNGNSSLDNPLPLQPSYFQKSRINKEVFQCRESSPTTSNLDWNPLPKPKRINSDSTN</sequence>
<evidence type="ECO:0000313" key="3">
    <source>
        <dbReference type="Proteomes" id="UP000001070"/>
    </source>
</evidence>
<dbReference type="FunCoup" id="B4JP32">
    <property type="interactions" value="1"/>
</dbReference>
<reference evidence="2 3" key="1">
    <citation type="journal article" date="2007" name="Nature">
        <title>Evolution of genes and genomes on the Drosophila phylogeny.</title>
        <authorList>
            <consortium name="Drosophila 12 Genomes Consortium"/>
            <person name="Clark A.G."/>
            <person name="Eisen M.B."/>
            <person name="Smith D.R."/>
            <person name="Bergman C.M."/>
            <person name="Oliver B."/>
            <person name="Markow T.A."/>
            <person name="Kaufman T.C."/>
            <person name="Kellis M."/>
            <person name="Gelbart W."/>
            <person name="Iyer V.N."/>
            <person name="Pollard D.A."/>
            <person name="Sackton T.B."/>
            <person name="Larracuente A.M."/>
            <person name="Singh N.D."/>
            <person name="Abad J.P."/>
            <person name="Abt D.N."/>
            <person name="Adryan B."/>
            <person name="Aguade M."/>
            <person name="Akashi H."/>
            <person name="Anderson W.W."/>
            <person name="Aquadro C.F."/>
            <person name="Ardell D.H."/>
            <person name="Arguello R."/>
            <person name="Artieri C.G."/>
            <person name="Barbash D.A."/>
            <person name="Barker D."/>
            <person name="Barsanti P."/>
            <person name="Batterham P."/>
            <person name="Batzoglou S."/>
            <person name="Begun D."/>
            <person name="Bhutkar A."/>
            <person name="Blanco E."/>
            <person name="Bosak S.A."/>
            <person name="Bradley R.K."/>
            <person name="Brand A.D."/>
            <person name="Brent M.R."/>
            <person name="Brooks A.N."/>
            <person name="Brown R.H."/>
            <person name="Butlin R.K."/>
            <person name="Caggese C."/>
            <person name="Calvi B.R."/>
            <person name="Bernardo de Carvalho A."/>
            <person name="Caspi A."/>
            <person name="Castrezana S."/>
            <person name="Celniker S.E."/>
            <person name="Chang J.L."/>
            <person name="Chapple C."/>
            <person name="Chatterji S."/>
            <person name="Chinwalla A."/>
            <person name="Civetta A."/>
            <person name="Clifton S.W."/>
            <person name="Comeron J.M."/>
            <person name="Costello J.C."/>
            <person name="Coyne J.A."/>
            <person name="Daub J."/>
            <person name="David R.G."/>
            <person name="Delcher A.L."/>
            <person name="Delehaunty K."/>
            <person name="Do C.B."/>
            <person name="Ebling H."/>
            <person name="Edwards K."/>
            <person name="Eickbush T."/>
            <person name="Evans J.D."/>
            <person name="Filipski A."/>
            <person name="Findeiss S."/>
            <person name="Freyhult E."/>
            <person name="Fulton L."/>
            <person name="Fulton R."/>
            <person name="Garcia A.C."/>
            <person name="Gardiner A."/>
            <person name="Garfield D.A."/>
            <person name="Garvin B.E."/>
            <person name="Gibson G."/>
            <person name="Gilbert D."/>
            <person name="Gnerre S."/>
            <person name="Godfrey J."/>
            <person name="Good R."/>
            <person name="Gotea V."/>
            <person name="Gravely B."/>
            <person name="Greenberg A.J."/>
            <person name="Griffiths-Jones S."/>
            <person name="Gross S."/>
            <person name="Guigo R."/>
            <person name="Gustafson E.A."/>
            <person name="Haerty W."/>
            <person name="Hahn M.W."/>
            <person name="Halligan D.L."/>
            <person name="Halpern A.L."/>
            <person name="Halter G.M."/>
            <person name="Han M.V."/>
            <person name="Heger A."/>
            <person name="Hillier L."/>
            <person name="Hinrichs A.S."/>
            <person name="Holmes I."/>
            <person name="Hoskins R.A."/>
            <person name="Hubisz M.J."/>
            <person name="Hultmark D."/>
            <person name="Huntley M.A."/>
            <person name="Jaffe D.B."/>
            <person name="Jagadeeshan S."/>
            <person name="Jeck W.R."/>
            <person name="Johnson J."/>
            <person name="Jones C.D."/>
            <person name="Jordan W.C."/>
            <person name="Karpen G.H."/>
            <person name="Kataoka E."/>
            <person name="Keightley P.D."/>
            <person name="Kheradpour P."/>
            <person name="Kirkness E.F."/>
            <person name="Koerich L.B."/>
            <person name="Kristiansen K."/>
            <person name="Kudrna D."/>
            <person name="Kulathinal R.J."/>
            <person name="Kumar S."/>
            <person name="Kwok R."/>
            <person name="Lander E."/>
            <person name="Langley C.H."/>
            <person name="Lapoint R."/>
            <person name="Lazzaro B.P."/>
            <person name="Lee S.J."/>
            <person name="Levesque L."/>
            <person name="Li R."/>
            <person name="Lin C.F."/>
            <person name="Lin M.F."/>
            <person name="Lindblad-Toh K."/>
            <person name="Llopart A."/>
            <person name="Long M."/>
            <person name="Low L."/>
            <person name="Lozovsky E."/>
            <person name="Lu J."/>
            <person name="Luo M."/>
            <person name="Machado C.A."/>
            <person name="Makalowski W."/>
            <person name="Marzo M."/>
            <person name="Matsuda M."/>
            <person name="Matzkin L."/>
            <person name="McAllister B."/>
            <person name="McBride C.S."/>
            <person name="McKernan B."/>
            <person name="McKernan K."/>
            <person name="Mendez-Lago M."/>
            <person name="Minx P."/>
            <person name="Mollenhauer M.U."/>
            <person name="Montooth K."/>
            <person name="Mount S.M."/>
            <person name="Mu X."/>
            <person name="Myers E."/>
            <person name="Negre B."/>
            <person name="Newfeld S."/>
            <person name="Nielsen R."/>
            <person name="Noor M.A."/>
            <person name="O'Grady P."/>
            <person name="Pachter L."/>
            <person name="Papaceit M."/>
            <person name="Parisi M.J."/>
            <person name="Parisi M."/>
            <person name="Parts L."/>
            <person name="Pedersen J.S."/>
            <person name="Pesole G."/>
            <person name="Phillippy A.M."/>
            <person name="Ponting C.P."/>
            <person name="Pop M."/>
            <person name="Porcelli D."/>
            <person name="Powell J.R."/>
            <person name="Prohaska S."/>
            <person name="Pruitt K."/>
            <person name="Puig M."/>
            <person name="Quesneville H."/>
            <person name="Ram K.R."/>
            <person name="Rand D."/>
            <person name="Rasmussen M.D."/>
            <person name="Reed L.K."/>
            <person name="Reenan R."/>
            <person name="Reily A."/>
            <person name="Remington K.A."/>
            <person name="Rieger T.T."/>
            <person name="Ritchie M.G."/>
            <person name="Robin C."/>
            <person name="Rogers Y.H."/>
            <person name="Rohde C."/>
            <person name="Rozas J."/>
            <person name="Rubenfield M.J."/>
            <person name="Ruiz A."/>
            <person name="Russo S."/>
            <person name="Salzberg S.L."/>
            <person name="Sanchez-Gracia A."/>
            <person name="Saranga D.J."/>
            <person name="Sato H."/>
            <person name="Schaeffer S.W."/>
            <person name="Schatz M.C."/>
            <person name="Schlenke T."/>
            <person name="Schwartz R."/>
            <person name="Segarra C."/>
            <person name="Singh R.S."/>
            <person name="Sirot L."/>
            <person name="Sirota M."/>
            <person name="Sisneros N.B."/>
            <person name="Smith C.D."/>
            <person name="Smith T.F."/>
            <person name="Spieth J."/>
            <person name="Stage D.E."/>
            <person name="Stark A."/>
            <person name="Stephan W."/>
            <person name="Strausberg R.L."/>
            <person name="Strempel S."/>
            <person name="Sturgill D."/>
            <person name="Sutton G."/>
            <person name="Sutton G.G."/>
            <person name="Tao W."/>
            <person name="Teichmann S."/>
            <person name="Tobari Y.N."/>
            <person name="Tomimura Y."/>
            <person name="Tsolas J.M."/>
            <person name="Valente V.L."/>
            <person name="Venter E."/>
            <person name="Venter J.C."/>
            <person name="Vicario S."/>
            <person name="Vieira F.G."/>
            <person name="Vilella A.J."/>
            <person name="Villasante A."/>
            <person name="Walenz B."/>
            <person name="Wang J."/>
            <person name="Wasserman M."/>
            <person name="Watts T."/>
            <person name="Wilson D."/>
            <person name="Wilson R.K."/>
            <person name="Wing R.A."/>
            <person name="Wolfner M.F."/>
            <person name="Wong A."/>
            <person name="Wong G.K."/>
            <person name="Wu C.I."/>
            <person name="Wu G."/>
            <person name="Yamamoto D."/>
            <person name="Yang H.P."/>
            <person name="Yang S.P."/>
            <person name="Yorke J.A."/>
            <person name="Yoshida K."/>
            <person name="Zdobnov E."/>
            <person name="Zhang P."/>
            <person name="Zhang Y."/>
            <person name="Zimin A.V."/>
            <person name="Baldwin J."/>
            <person name="Abdouelleil A."/>
            <person name="Abdulkadir J."/>
            <person name="Abebe A."/>
            <person name="Abera B."/>
            <person name="Abreu J."/>
            <person name="Acer S.C."/>
            <person name="Aftuck L."/>
            <person name="Alexander A."/>
            <person name="An P."/>
            <person name="Anderson E."/>
            <person name="Anderson S."/>
            <person name="Arachi H."/>
            <person name="Azer M."/>
            <person name="Bachantsang P."/>
            <person name="Barry A."/>
            <person name="Bayul T."/>
            <person name="Berlin A."/>
            <person name="Bessette D."/>
            <person name="Bloom T."/>
            <person name="Blye J."/>
            <person name="Boguslavskiy L."/>
            <person name="Bonnet C."/>
            <person name="Boukhgalter B."/>
            <person name="Bourzgui I."/>
            <person name="Brown A."/>
            <person name="Cahill P."/>
            <person name="Channer S."/>
            <person name="Cheshatsang Y."/>
            <person name="Chuda L."/>
            <person name="Citroen M."/>
            <person name="Collymore A."/>
            <person name="Cooke P."/>
            <person name="Costello M."/>
            <person name="D'Aco K."/>
            <person name="Daza R."/>
            <person name="De Haan G."/>
            <person name="DeGray S."/>
            <person name="DeMaso C."/>
            <person name="Dhargay N."/>
            <person name="Dooley K."/>
            <person name="Dooley E."/>
            <person name="Doricent M."/>
            <person name="Dorje P."/>
            <person name="Dorjee K."/>
            <person name="Dupes A."/>
            <person name="Elong R."/>
            <person name="Falk J."/>
            <person name="Farina A."/>
            <person name="Faro S."/>
            <person name="Ferguson D."/>
            <person name="Fisher S."/>
            <person name="Foley C.D."/>
            <person name="Franke A."/>
            <person name="Friedrich D."/>
            <person name="Gadbois L."/>
            <person name="Gearin G."/>
            <person name="Gearin C.R."/>
            <person name="Giannoukos G."/>
            <person name="Goode T."/>
            <person name="Graham J."/>
            <person name="Grandbois E."/>
            <person name="Grewal S."/>
            <person name="Gyaltsen K."/>
            <person name="Hafez N."/>
            <person name="Hagos B."/>
            <person name="Hall J."/>
            <person name="Henson C."/>
            <person name="Hollinger A."/>
            <person name="Honan T."/>
            <person name="Huard M.D."/>
            <person name="Hughes L."/>
            <person name="Hurhula B."/>
            <person name="Husby M.E."/>
            <person name="Kamat A."/>
            <person name="Kanga B."/>
            <person name="Kashin S."/>
            <person name="Khazanovich D."/>
            <person name="Kisner P."/>
            <person name="Lance K."/>
            <person name="Lara M."/>
            <person name="Lee W."/>
            <person name="Lennon N."/>
            <person name="Letendre F."/>
            <person name="LeVine R."/>
            <person name="Lipovsky A."/>
            <person name="Liu X."/>
            <person name="Liu J."/>
            <person name="Liu S."/>
            <person name="Lokyitsang T."/>
            <person name="Lokyitsang Y."/>
            <person name="Lubonja R."/>
            <person name="Lui A."/>
            <person name="MacDonald P."/>
            <person name="Magnisalis V."/>
            <person name="Maru K."/>
            <person name="Matthews C."/>
            <person name="McCusker W."/>
            <person name="McDonough S."/>
            <person name="Mehta T."/>
            <person name="Meldrim J."/>
            <person name="Meneus L."/>
            <person name="Mihai O."/>
            <person name="Mihalev A."/>
            <person name="Mihova T."/>
            <person name="Mittelman R."/>
            <person name="Mlenga V."/>
            <person name="Montmayeur A."/>
            <person name="Mulrain L."/>
            <person name="Navidi A."/>
            <person name="Naylor J."/>
            <person name="Negash T."/>
            <person name="Nguyen T."/>
            <person name="Nguyen N."/>
            <person name="Nicol R."/>
            <person name="Norbu C."/>
            <person name="Norbu N."/>
            <person name="Novod N."/>
            <person name="O'Neill B."/>
            <person name="Osman S."/>
            <person name="Markiewicz E."/>
            <person name="Oyono O.L."/>
            <person name="Patti C."/>
            <person name="Phunkhang P."/>
            <person name="Pierre F."/>
            <person name="Priest M."/>
            <person name="Raghuraman S."/>
            <person name="Rege F."/>
            <person name="Reyes R."/>
            <person name="Rise C."/>
            <person name="Rogov P."/>
            <person name="Ross K."/>
            <person name="Ryan E."/>
            <person name="Settipalli S."/>
            <person name="Shea T."/>
            <person name="Sherpa N."/>
            <person name="Shi L."/>
            <person name="Shih D."/>
            <person name="Sparrow T."/>
            <person name="Spaulding J."/>
            <person name="Stalker J."/>
            <person name="Stange-Thomann N."/>
            <person name="Stavropoulos S."/>
            <person name="Stone C."/>
            <person name="Strader C."/>
            <person name="Tesfaye S."/>
            <person name="Thomson T."/>
            <person name="Thoulutsang Y."/>
            <person name="Thoulutsang D."/>
            <person name="Topham K."/>
            <person name="Topping I."/>
            <person name="Tsamla T."/>
            <person name="Vassiliev H."/>
            <person name="Vo A."/>
            <person name="Wangchuk T."/>
            <person name="Wangdi T."/>
            <person name="Weiand M."/>
            <person name="Wilkinson J."/>
            <person name="Wilson A."/>
            <person name="Yadav S."/>
            <person name="Young G."/>
            <person name="Yu Q."/>
            <person name="Zembek L."/>
            <person name="Zhong D."/>
            <person name="Zimmer A."/>
            <person name="Zwirko Z."/>
            <person name="Jaffe D.B."/>
            <person name="Alvarez P."/>
            <person name="Brockman W."/>
            <person name="Butler J."/>
            <person name="Chin C."/>
            <person name="Gnerre S."/>
            <person name="Grabherr M."/>
            <person name="Kleber M."/>
            <person name="Mauceli E."/>
            <person name="MacCallum I."/>
        </authorList>
    </citation>
    <scope>NUCLEOTIDE SEQUENCE [LARGE SCALE GENOMIC DNA]</scope>
    <source>
        <strain evidence="3">Tucson 15287-2541.00</strain>
    </source>
</reference>
<feature type="compositionally biased region" description="Polar residues" evidence="1">
    <location>
        <begin position="304"/>
        <end position="314"/>
    </location>
</feature>
<dbReference type="EMBL" id="CH916372">
    <property type="protein sequence ID" value="EDV99457.1"/>
    <property type="molecule type" value="Genomic_DNA"/>
</dbReference>
<feature type="compositionally biased region" description="Basic residues" evidence="1">
    <location>
        <begin position="132"/>
        <end position="141"/>
    </location>
</feature>
<dbReference type="InParanoid" id="B4JP32"/>
<name>B4JP32_DROGR</name>
<dbReference type="HOGENOM" id="CLU_403486_0_0_1"/>
<feature type="region of interest" description="Disordered" evidence="1">
    <location>
        <begin position="80"/>
        <end position="149"/>
    </location>
</feature>